<gene>
    <name evidence="2" type="ORF">DUNSADRAFT_1612</name>
</gene>
<evidence type="ECO:0000313" key="2">
    <source>
        <dbReference type="EMBL" id="KAF5843185.1"/>
    </source>
</evidence>
<dbReference type="EMBL" id="MU069447">
    <property type="protein sequence ID" value="KAF5843185.1"/>
    <property type="molecule type" value="Genomic_DNA"/>
</dbReference>
<accession>A0ABQ7H8P2</accession>
<sequence length="94" mass="10806">MHTESAHASIRCSCFNNGLIFQASVHSQTSEHQDATTKLAELRRQKDEMQIKVKKSKAHTRIQELKLEATKKERDDLNAQQARLDCSLQQSRKD</sequence>
<name>A0ABQ7H8P2_DUNSA</name>
<reference evidence="2" key="1">
    <citation type="submission" date="2017-08" db="EMBL/GenBank/DDBJ databases">
        <authorList>
            <person name="Polle J.E."/>
            <person name="Barry K."/>
            <person name="Cushman J."/>
            <person name="Schmutz J."/>
            <person name="Tran D."/>
            <person name="Hathwaick L.T."/>
            <person name="Yim W.C."/>
            <person name="Jenkins J."/>
            <person name="Mckie-Krisberg Z.M."/>
            <person name="Prochnik S."/>
            <person name="Lindquist E."/>
            <person name="Dockter R.B."/>
            <person name="Adam C."/>
            <person name="Molina H."/>
            <person name="Bunkerborg J."/>
            <person name="Jin E."/>
            <person name="Buchheim M."/>
            <person name="Magnuson J."/>
        </authorList>
    </citation>
    <scope>NUCLEOTIDE SEQUENCE</scope>
    <source>
        <strain evidence="2">CCAP 19/18</strain>
    </source>
</reference>
<organism evidence="2 3">
    <name type="scientific">Dunaliella salina</name>
    <name type="common">Green alga</name>
    <name type="synonym">Protococcus salinus</name>
    <dbReference type="NCBI Taxonomy" id="3046"/>
    <lineage>
        <taxon>Eukaryota</taxon>
        <taxon>Viridiplantae</taxon>
        <taxon>Chlorophyta</taxon>
        <taxon>core chlorophytes</taxon>
        <taxon>Chlorophyceae</taxon>
        <taxon>CS clade</taxon>
        <taxon>Chlamydomonadales</taxon>
        <taxon>Dunaliellaceae</taxon>
        <taxon>Dunaliella</taxon>
    </lineage>
</organism>
<protein>
    <submittedName>
        <fullName evidence="2">Uncharacterized protein</fullName>
    </submittedName>
</protein>
<proteinExistence type="predicted"/>
<dbReference type="Proteomes" id="UP000815325">
    <property type="component" value="Unassembled WGS sequence"/>
</dbReference>
<keyword evidence="3" id="KW-1185">Reference proteome</keyword>
<evidence type="ECO:0000313" key="3">
    <source>
        <dbReference type="Proteomes" id="UP000815325"/>
    </source>
</evidence>
<evidence type="ECO:0000256" key="1">
    <source>
        <dbReference type="SAM" id="MobiDB-lite"/>
    </source>
</evidence>
<feature type="region of interest" description="Disordered" evidence="1">
    <location>
        <begin position="70"/>
        <end position="94"/>
    </location>
</feature>
<comment type="caution">
    <text evidence="2">The sequence shown here is derived from an EMBL/GenBank/DDBJ whole genome shotgun (WGS) entry which is preliminary data.</text>
</comment>